<organism evidence="2 3">
    <name type="scientific">Vibrio tapetis subsp. tapetis</name>
    <dbReference type="NCBI Taxonomy" id="1671868"/>
    <lineage>
        <taxon>Bacteria</taxon>
        <taxon>Pseudomonadati</taxon>
        <taxon>Pseudomonadota</taxon>
        <taxon>Gammaproteobacteria</taxon>
        <taxon>Vibrionales</taxon>
        <taxon>Vibrionaceae</taxon>
        <taxon>Vibrio</taxon>
    </lineage>
</organism>
<dbReference type="Proteomes" id="UP000235828">
    <property type="component" value="Chromosome B"/>
</dbReference>
<protein>
    <submittedName>
        <fullName evidence="2">Uncharacterized protein</fullName>
    </submittedName>
</protein>
<keyword evidence="3" id="KW-1185">Reference proteome</keyword>
<keyword evidence="1" id="KW-0812">Transmembrane</keyword>
<dbReference type="AlphaFoldDB" id="A0A2N8ZLL3"/>
<name>A0A2N8ZLL3_9VIBR</name>
<dbReference type="KEGG" id="vta:B1171"/>
<evidence type="ECO:0000256" key="1">
    <source>
        <dbReference type="SAM" id="Phobius"/>
    </source>
</evidence>
<reference evidence="2 3" key="1">
    <citation type="submission" date="2017-10" db="EMBL/GenBank/DDBJ databases">
        <authorList>
            <person name="Banno H."/>
            <person name="Chua N.-H."/>
        </authorList>
    </citation>
    <scope>NUCLEOTIDE SEQUENCE [LARGE SCALE GENOMIC DNA]</scope>
    <source>
        <strain evidence="2">Vibrio tapetis CECT4600</strain>
    </source>
</reference>
<dbReference type="EMBL" id="LT960612">
    <property type="protein sequence ID" value="SON52782.1"/>
    <property type="molecule type" value="Genomic_DNA"/>
</dbReference>
<dbReference type="OrthoDB" id="5736952at2"/>
<feature type="transmembrane region" description="Helical" evidence="1">
    <location>
        <begin position="12"/>
        <end position="30"/>
    </location>
</feature>
<evidence type="ECO:0000313" key="2">
    <source>
        <dbReference type="EMBL" id="SON52782.1"/>
    </source>
</evidence>
<keyword evidence="1" id="KW-1133">Transmembrane helix</keyword>
<dbReference type="RefSeq" id="WP_102524947.1">
    <property type="nucleotide sequence ID" value="NZ_LT960612.1"/>
</dbReference>
<proteinExistence type="predicted"/>
<keyword evidence="1" id="KW-0472">Membrane</keyword>
<gene>
    <name evidence="2" type="ORF">VTAP4600_B1171</name>
</gene>
<sequence>MFSFIRYKFANITGVSLITVIATMTWYTAYEQFSASLYANAISTSLNTINDMNSSQHHDALSNANVLAQQLIDSKPSSAHHYELIHLLQQWNNFSLGVGAVIESNWLLEQSTQRRPTWPITYVEKAKILILEKSPHKEIEQQIDLAAKYGPVHPKVQLMQIKYGFERWESLLPQSRAALAIQLLKFNKNYRHKSQLNHMIQYSPAAQRMCNLFKFNNIQVTSCQ</sequence>
<accession>A0A2N8ZLL3</accession>
<evidence type="ECO:0000313" key="3">
    <source>
        <dbReference type="Proteomes" id="UP000235828"/>
    </source>
</evidence>